<evidence type="ECO:0008006" key="3">
    <source>
        <dbReference type="Google" id="ProtNLM"/>
    </source>
</evidence>
<dbReference type="PANTHER" id="PTHR37953">
    <property type="entry name" value="UPF0127 PROTEIN MJ1496"/>
    <property type="match status" value="1"/>
</dbReference>
<dbReference type="PANTHER" id="PTHR37953:SF1">
    <property type="entry name" value="UPF0127 PROTEIN MJ1496"/>
    <property type="match status" value="1"/>
</dbReference>
<name>A0A1M7Z9T9_9HYPH</name>
<dbReference type="Gene3D" id="2.60.120.1140">
    <property type="entry name" value="Protein of unknown function DUF192"/>
    <property type="match status" value="1"/>
</dbReference>
<dbReference type="InterPro" id="IPR003795">
    <property type="entry name" value="DUF192"/>
</dbReference>
<dbReference type="Proteomes" id="UP000186406">
    <property type="component" value="Unassembled WGS sequence"/>
</dbReference>
<reference evidence="1 2" key="1">
    <citation type="submission" date="2016-12" db="EMBL/GenBank/DDBJ databases">
        <authorList>
            <person name="Song W.-J."/>
            <person name="Kurnit D.M."/>
        </authorList>
    </citation>
    <scope>NUCLEOTIDE SEQUENCE [LARGE SCALE GENOMIC DNA]</scope>
    <source>
        <strain evidence="1 2">DSM 19599</strain>
    </source>
</reference>
<keyword evidence="2" id="KW-1185">Reference proteome</keyword>
<gene>
    <name evidence="1" type="ORF">SAMN02745172_00845</name>
</gene>
<dbReference type="Pfam" id="PF02643">
    <property type="entry name" value="DUF192"/>
    <property type="match status" value="1"/>
</dbReference>
<dbReference type="EMBL" id="FRXO01000001">
    <property type="protein sequence ID" value="SHO61644.1"/>
    <property type="molecule type" value="Genomic_DNA"/>
</dbReference>
<evidence type="ECO:0000313" key="2">
    <source>
        <dbReference type="Proteomes" id="UP000186406"/>
    </source>
</evidence>
<accession>A0A1M7Z9T9</accession>
<protein>
    <recommendedName>
        <fullName evidence="3">DUF192 domain-containing protein</fullName>
    </recommendedName>
</protein>
<organism evidence="1 2">
    <name type="scientific">Pseudoxanthobacter soli DSM 19599</name>
    <dbReference type="NCBI Taxonomy" id="1123029"/>
    <lineage>
        <taxon>Bacteria</taxon>
        <taxon>Pseudomonadati</taxon>
        <taxon>Pseudomonadota</taxon>
        <taxon>Alphaproteobacteria</taxon>
        <taxon>Hyphomicrobiales</taxon>
        <taxon>Segnochrobactraceae</taxon>
        <taxon>Pseudoxanthobacter</taxon>
    </lineage>
</organism>
<sequence length="168" mass="17680">MRSLSGFGRAIKVAPARIVGFFAALVIAASLVITAVAAASADETLAVSTAKGRATITAEIADDPATRAHGLMFRESLPQNHGMLFDFGTSDDVSFWMKNTPLSLDMIFIREDGTVARVVPNTVPYSTTAIPSGDPVRFVLELEAGSARRLGIVAGTRLTGPRFAADGQ</sequence>
<dbReference type="AlphaFoldDB" id="A0A1M7Z9T9"/>
<proteinExistence type="predicted"/>
<dbReference type="OrthoDB" id="9808290at2"/>
<dbReference type="InterPro" id="IPR038695">
    <property type="entry name" value="Saro_0823-like_sf"/>
</dbReference>
<dbReference type="RefSeq" id="WP_084563904.1">
    <property type="nucleotide sequence ID" value="NZ_FRXO01000001.1"/>
</dbReference>
<evidence type="ECO:0000313" key="1">
    <source>
        <dbReference type="EMBL" id="SHO61644.1"/>
    </source>
</evidence>